<dbReference type="EMBL" id="UIGY01000138">
    <property type="protein sequence ID" value="SUZ11714.1"/>
    <property type="molecule type" value="Genomic_DNA"/>
</dbReference>
<accession>A0A381LCQ2</accession>
<name>A0A381LCQ2_BLUGR</name>
<gene>
    <name evidence="2" type="ORF">BGT96224V2_LOCUS4874</name>
</gene>
<organism evidence="2">
    <name type="scientific">Blumeria graminis f. sp. tritici 96224</name>
    <dbReference type="NCBI Taxonomy" id="1268274"/>
    <lineage>
        <taxon>Eukaryota</taxon>
        <taxon>Fungi</taxon>
        <taxon>Dikarya</taxon>
        <taxon>Ascomycota</taxon>
        <taxon>Pezizomycotina</taxon>
        <taxon>Leotiomycetes</taxon>
        <taxon>Erysiphales</taxon>
        <taxon>Erysiphaceae</taxon>
        <taxon>Blumeria</taxon>
    </lineage>
</organism>
<feature type="non-terminal residue" evidence="2">
    <location>
        <position position="1"/>
    </location>
</feature>
<feature type="compositionally biased region" description="Basic and acidic residues" evidence="1">
    <location>
        <begin position="67"/>
        <end position="77"/>
    </location>
</feature>
<dbReference type="AlphaFoldDB" id="A0A381LCQ2"/>
<feature type="region of interest" description="Disordered" evidence="1">
    <location>
        <begin position="1"/>
        <end position="77"/>
    </location>
</feature>
<protein>
    <submittedName>
        <fullName evidence="2">Bgt-20051-2</fullName>
    </submittedName>
</protein>
<sequence length="77" mass="8287">AEAEPPTFESQLPSSSTHLPATPSKATSMPGGYFDSPNTLNAPAFSTPPGKQIQQITPAASRRSTRDRRPPDRYGNF</sequence>
<reference evidence="2" key="1">
    <citation type="submission" date="2018-07" db="EMBL/GenBank/DDBJ databases">
        <authorList>
            <person name="Quirk P.G."/>
            <person name="Krulwich T.A."/>
        </authorList>
    </citation>
    <scope>NUCLEOTIDE SEQUENCE</scope>
    <source>
        <strain evidence="2">96224</strain>
    </source>
</reference>
<evidence type="ECO:0000313" key="2">
    <source>
        <dbReference type="EMBL" id="SUZ11714.1"/>
    </source>
</evidence>
<feature type="non-terminal residue" evidence="2">
    <location>
        <position position="77"/>
    </location>
</feature>
<feature type="compositionally biased region" description="Polar residues" evidence="1">
    <location>
        <begin position="8"/>
        <end position="27"/>
    </location>
</feature>
<proteinExistence type="predicted"/>
<evidence type="ECO:0000256" key="1">
    <source>
        <dbReference type="SAM" id="MobiDB-lite"/>
    </source>
</evidence>